<evidence type="ECO:0000313" key="2">
    <source>
        <dbReference type="Proteomes" id="UP000831195"/>
    </source>
</evidence>
<sequence length="110" mass="12848">MAKVEKDIIITKFVKNTVYTSPTNIKVELDLKQLHYFGYIIVFHMIEEKYYIQPADRPLASNLFIPVISGLVPITVLDQFNNIIFYDEHTDLYSPGNKKLKLFNKVNNPR</sequence>
<protein>
    <submittedName>
        <fullName evidence="1">Uncharacterized protein</fullName>
    </submittedName>
</protein>
<proteinExistence type="predicted"/>
<evidence type="ECO:0000313" key="1">
    <source>
        <dbReference type="EMBL" id="UBZ25535.1"/>
    </source>
</evidence>
<gene>
    <name evidence="1" type="ORF">CcNV_051</name>
</gene>
<dbReference type="EMBL" id="MZ311577">
    <property type="protein sequence ID" value="UBZ25535.1"/>
    <property type="molecule type" value="Genomic_DNA"/>
</dbReference>
<keyword evidence="2" id="KW-1185">Reference proteome</keyword>
<reference evidence="1" key="1">
    <citation type="journal article" date="2021" name="Viruses">
        <title>Identification and Full Characterisation of Two Novel Crustacean Infecting Members of the Family Nudiviridae Provides Support for Two Subfamilies.</title>
        <authorList>
            <person name="Bateman K.S."/>
            <person name="Kerr R."/>
            <person name="Stentiford G.D."/>
            <person name="Bean T.P."/>
            <person name="Hooper C."/>
            <person name="Van Eynde B."/>
            <person name="Delbare D."/>
            <person name="Bojko J."/>
            <person name="Christiaens O."/>
            <person name="Taning C.N.T."/>
            <person name="Smagghe G."/>
            <person name="van Oers M.M."/>
            <person name="van Aerle R."/>
        </authorList>
    </citation>
    <scope>NUCLEOTIDE SEQUENCE</scope>
    <source>
        <strain evidence="1">AN1</strain>
    </source>
</reference>
<name>A0AAE8Y062_9VIRU</name>
<accession>A0AAE8Y062</accession>
<organism evidence="1 2">
    <name type="scientific">Crangon crangon nudivirus</name>
    <dbReference type="NCBI Taxonomy" id="2880838"/>
    <lineage>
        <taxon>Viruses</taxon>
        <taxon>Viruses incertae sedis</taxon>
        <taxon>Naldaviricetes</taxon>
        <taxon>Lefavirales</taxon>
        <taxon>Nudiviridae</taxon>
        <taxon>Gammanudivirus</taxon>
        <taxon>Gammanudivirus cracrangonis</taxon>
    </lineage>
</organism>
<dbReference type="Proteomes" id="UP000831195">
    <property type="component" value="Segment"/>
</dbReference>